<dbReference type="SUPFAM" id="SSF47413">
    <property type="entry name" value="lambda repressor-like DNA-binding domains"/>
    <property type="match status" value="1"/>
</dbReference>
<evidence type="ECO:0000313" key="3">
    <source>
        <dbReference type="Proteomes" id="UP001434737"/>
    </source>
</evidence>
<dbReference type="InterPro" id="IPR001387">
    <property type="entry name" value="Cro/C1-type_HTH"/>
</dbReference>
<name>A0ABZ3FAA6_9HELI</name>
<dbReference type="Proteomes" id="UP001434737">
    <property type="component" value="Chromosome"/>
</dbReference>
<evidence type="ECO:0000313" key="2">
    <source>
        <dbReference type="EMBL" id="XAM18979.1"/>
    </source>
</evidence>
<feature type="domain" description="HTH cro/C1-type" evidence="1">
    <location>
        <begin position="24"/>
        <end position="81"/>
    </location>
</feature>
<dbReference type="Gene3D" id="1.10.260.40">
    <property type="entry name" value="lambda repressor-like DNA-binding domains"/>
    <property type="match status" value="1"/>
</dbReference>
<evidence type="ECO:0000259" key="1">
    <source>
        <dbReference type="PROSITE" id="PS50943"/>
    </source>
</evidence>
<dbReference type="PROSITE" id="PS50943">
    <property type="entry name" value="HTH_CROC1"/>
    <property type="match status" value="1"/>
</dbReference>
<dbReference type="EMBL" id="CP145316">
    <property type="protein sequence ID" value="XAM18979.1"/>
    <property type="molecule type" value="Genomic_DNA"/>
</dbReference>
<gene>
    <name evidence="2" type="ORF">V3I05_04695</name>
</gene>
<proteinExistence type="predicted"/>
<dbReference type="SMART" id="SM00530">
    <property type="entry name" value="HTH_XRE"/>
    <property type="match status" value="1"/>
</dbReference>
<accession>A0ABZ3FAA6</accession>
<keyword evidence="3" id="KW-1185">Reference proteome</keyword>
<organism evidence="2 3">
    <name type="scientific">Helicobacter mastomyrinus</name>
    <dbReference type="NCBI Taxonomy" id="287948"/>
    <lineage>
        <taxon>Bacteria</taxon>
        <taxon>Pseudomonadati</taxon>
        <taxon>Campylobacterota</taxon>
        <taxon>Epsilonproteobacteria</taxon>
        <taxon>Campylobacterales</taxon>
        <taxon>Helicobacteraceae</taxon>
        <taxon>Helicobacter</taxon>
    </lineage>
</organism>
<dbReference type="RefSeq" id="WP_300446424.1">
    <property type="nucleotide sequence ID" value="NZ_CP145316.1"/>
</dbReference>
<dbReference type="CDD" id="cd00093">
    <property type="entry name" value="HTH_XRE"/>
    <property type="match status" value="1"/>
</dbReference>
<reference evidence="2 3" key="1">
    <citation type="submission" date="2024-02" db="EMBL/GenBank/DDBJ databases">
        <title>Genome and pathogenicity analysis of Helicobacter mastomyrinus isolated from mice.</title>
        <authorList>
            <person name="Zhu L."/>
        </authorList>
    </citation>
    <scope>NUCLEOTIDE SEQUENCE [LARGE SCALE GENOMIC DNA]</scope>
    <source>
        <strain evidence="2 3">Hm-17</strain>
    </source>
</reference>
<sequence length="84" mass="9741">MQNGFGNATQEEILAFHTRISRKIRSLREERGVSQLDLALDIGIKSVAFYSNCENNRYGKHFNLEHCYKIAKSLEVDITEFFMP</sequence>
<dbReference type="InterPro" id="IPR010982">
    <property type="entry name" value="Lambda_DNA-bd_dom_sf"/>
</dbReference>
<dbReference type="Pfam" id="PF01381">
    <property type="entry name" value="HTH_3"/>
    <property type="match status" value="1"/>
</dbReference>
<protein>
    <submittedName>
        <fullName evidence="2">Helix-turn-helix transcriptional regulator</fullName>
    </submittedName>
</protein>